<proteinExistence type="predicted"/>
<feature type="region of interest" description="Disordered" evidence="5">
    <location>
        <begin position="1"/>
        <end position="28"/>
    </location>
</feature>
<protein>
    <recommendedName>
        <fullName evidence="6">GAR domain-containing protein</fullName>
    </recommendedName>
</protein>
<gene>
    <name evidence="7" type="ORF">Vbra_2148</name>
</gene>
<dbReference type="FunCoup" id="A0A0G4EW77">
    <property type="interactions" value="150"/>
</dbReference>
<evidence type="ECO:0000313" key="7">
    <source>
        <dbReference type="EMBL" id="CEM02605.1"/>
    </source>
</evidence>
<reference evidence="7 8" key="1">
    <citation type="submission" date="2014-11" db="EMBL/GenBank/DDBJ databases">
        <authorList>
            <person name="Zhu J."/>
            <person name="Qi W."/>
            <person name="Song R."/>
        </authorList>
    </citation>
    <scope>NUCLEOTIDE SEQUENCE [LARGE SCALE GENOMIC DNA]</scope>
</reference>
<feature type="compositionally biased region" description="Low complexity" evidence="5">
    <location>
        <begin position="1"/>
        <end position="13"/>
    </location>
</feature>
<evidence type="ECO:0000256" key="4">
    <source>
        <dbReference type="SAM" id="Coils"/>
    </source>
</evidence>
<evidence type="ECO:0000256" key="2">
    <source>
        <dbReference type="ARBA" id="ARBA00022490"/>
    </source>
</evidence>
<keyword evidence="8" id="KW-1185">Reference proteome</keyword>
<keyword evidence="2" id="KW-0963">Cytoplasm</keyword>
<dbReference type="EMBL" id="CDMY01000331">
    <property type="protein sequence ID" value="CEM02605.1"/>
    <property type="molecule type" value="Genomic_DNA"/>
</dbReference>
<dbReference type="AlphaFoldDB" id="A0A0G4EW77"/>
<sequence length="713" mass="80382">MSSPAAAAANDAAPPLPPPAVAQPADAGAYSKALEERLRVAEQEVERLRQQQREREMVHTSEVQQLIAQNQELRNDAATYTTVANMAASQRQSEEVERLQRLTEVQEQQLLDLREKVRSREAELQTAWGRVSAANEQVAQLTLEADQAKKEAVRAALMARDEGHQMELRERLDRASVSVLGVAERHLQGRELQTQQLLYELDKRDKIVSTMRNEMRGKDEALHALRQELQKAHEALELAERGKTVTSEKSRSDAEAMVQLNAAQLHQTRAQAEVLQERCRKLEELLRDKDDETRSFRTQLCQRDEVIGRLNRDLNDAKFELSVRDMQINESEKSGINRESHLASEMRRLQERHDKTLKMECERRESVIGEKDAAIAKLQEAMKDINGRLERANTEAHRLSMTIQSKESQNLELREQLQDMEAKMYATDLTNELELTRQTESELRRKLREERERNEVLKEDSRLLQKARHDYSGLQSELVEHKSVIARLNEQIVNLKREKPLALTYTSHEPLYPYHHPSNGFASHAHPHQQHDNVAPLNDHTQPPAAAAAAASSASQLQPPLRYPQIQFPSTTSGATGDAGPLAGYAPLSAAEEPQPSHAAAVRDKRSKADHHPHQKSVYVAHPGDRLDEMVAEYVNTTQIDRSVPIRRIDEGLYIIGTRRVSCKILNGQLMVRVGGGIMSLADFVSSERANSESVPLEPERQKGLQGGGGAAE</sequence>
<feature type="region of interest" description="Disordered" evidence="5">
    <location>
        <begin position="689"/>
        <end position="713"/>
    </location>
</feature>
<evidence type="ECO:0000259" key="6">
    <source>
        <dbReference type="PROSITE" id="PS51460"/>
    </source>
</evidence>
<keyword evidence="3" id="KW-0206">Cytoskeleton</keyword>
<dbReference type="InParanoid" id="A0A0G4EW77"/>
<name>A0A0G4EW77_VITBC</name>
<keyword evidence="4" id="KW-0175">Coiled coil</keyword>
<evidence type="ECO:0000256" key="5">
    <source>
        <dbReference type="SAM" id="MobiDB-lite"/>
    </source>
</evidence>
<feature type="coiled-coil region" evidence="4">
    <location>
        <begin position="31"/>
        <end position="151"/>
    </location>
</feature>
<evidence type="ECO:0000256" key="1">
    <source>
        <dbReference type="ARBA" id="ARBA00004245"/>
    </source>
</evidence>
<feature type="region of interest" description="Disordered" evidence="5">
    <location>
        <begin position="514"/>
        <end position="618"/>
    </location>
</feature>
<dbReference type="SUPFAM" id="SSF143575">
    <property type="entry name" value="GAS2 domain-like"/>
    <property type="match status" value="1"/>
</dbReference>
<dbReference type="InterPro" id="IPR036534">
    <property type="entry name" value="GAR_dom_sf"/>
</dbReference>
<dbReference type="PhylomeDB" id="A0A0G4EW77"/>
<dbReference type="OrthoDB" id="298720at2759"/>
<dbReference type="GO" id="GO:0008017">
    <property type="term" value="F:microtubule binding"/>
    <property type="evidence" value="ECO:0007669"/>
    <property type="project" value="InterPro"/>
</dbReference>
<evidence type="ECO:0000256" key="3">
    <source>
        <dbReference type="ARBA" id="ARBA00023212"/>
    </source>
</evidence>
<evidence type="ECO:0000313" key="8">
    <source>
        <dbReference type="Proteomes" id="UP000041254"/>
    </source>
</evidence>
<feature type="compositionally biased region" description="Basic residues" evidence="5">
    <location>
        <begin position="605"/>
        <end position="615"/>
    </location>
</feature>
<dbReference type="GO" id="GO:0005856">
    <property type="term" value="C:cytoskeleton"/>
    <property type="evidence" value="ECO:0007669"/>
    <property type="project" value="UniProtKB-SubCell"/>
</dbReference>
<dbReference type="VEuPathDB" id="CryptoDB:Vbra_2148"/>
<feature type="compositionally biased region" description="Low complexity" evidence="5">
    <location>
        <begin position="545"/>
        <end position="555"/>
    </location>
</feature>
<feature type="coiled-coil region" evidence="4">
    <location>
        <begin position="215"/>
        <end position="292"/>
    </location>
</feature>
<comment type="subcellular location">
    <subcellularLocation>
        <location evidence="1">Cytoplasm</location>
        <location evidence="1">Cytoskeleton</location>
    </subcellularLocation>
</comment>
<dbReference type="Pfam" id="PF02187">
    <property type="entry name" value="GAS2"/>
    <property type="match status" value="1"/>
</dbReference>
<dbReference type="STRING" id="1169540.A0A0G4EW77"/>
<dbReference type="Proteomes" id="UP000041254">
    <property type="component" value="Unassembled WGS sequence"/>
</dbReference>
<feature type="coiled-coil region" evidence="4">
    <location>
        <begin position="375"/>
        <end position="498"/>
    </location>
</feature>
<dbReference type="SMART" id="SM00243">
    <property type="entry name" value="GAS2"/>
    <property type="match status" value="1"/>
</dbReference>
<dbReference type="Gene3D" id="3.30.920.20">
    <property type="entry name" value="Gas2-like domain"/>
    <property type="match status" value="1"/>
</dbReference>
<organism evidence="7 8">
    <name type="scientific">Vitrella brassicaformis (strain CCMP3155)</name>
    <dbReference type="NCBI Taxonomy" id="1169540"/>
    <lineage>
        <taxon>Eukaryota</taxon>
        <taxon>Sar</taxon>
        <taxon>Alveolata</taxon>
        <taxon>Colpodellida</taxon>
        <taxon>Vitrellaceae</taxon>
        <taxon>Vitrella</taxon>
    </lineage>
</organism>
<dbReference type="InterPro" id="IPR003108">
    <property type="entry name" value="GAR_dom"/>
</dbReference>
<accession>A0A0G4EW77</accession>
<dbReference type="PROSITE" id="PS51460">
    <property type="entry name" value="GAR"/>
    <property type="match status" value="1"/>
</dbReference>
<feature type="domain" description="GAR" evidence="6">
    <location>
        <begin position="622"/>
        <end position="692"/>
    </location>
</feature>